<gene>
    <name evidence="1" type="ORF">PAHAL_9G261600</name>
</gene>
<dbReference type="EMBL" id="CM008054">
    <property type="protein sequence ID" value="PVH31918.1"/>
    <property type="molecule type" value="Genomic_DNA"/>
</dbReference>
<dbReference type="AlphaFoldDB" id="A0A2T8I2L5"/>
<reference evidence="1" key="1">
    <citation type="submission" date="2018-04" db="EMBL/GenBank/DDBJ databases">
        <title>WGS assembly of Panicum hallii.</title>
        <authorList>
            <person name="Lovell J."/>
            <person name="Jenkins J."/>
            <person name="Lowry D."/>
            <person name="Mamidi S."/>
            <person name="Sreedasyam A."/>
            <person name="Weng X."/>
            <person name="Barry K."/>
            <person name="Bonette J."/>
            <person name="Campitelli B."/>
            <person name="Daum C."/>
            <person name="Gordon S."/>
            <person name="Gould B."/>
            <person name="Lipzen A."/>
            <person name="Macqueen A."/>
            <person name="Palacio-Mejia J."/>
            <person name="Plott C."/>
            <person name="Shakirov E."/>
            <person name="Shu S."/>
            <person name="Yoshinaga Y."/>
            <person name="Zane M."/>
            <person name="Rokhsar D."/>
            <person name="Grimwood J."/>
            <person name="Schmutz J."/>
            <person name="Juenger T."/>
        </authorList>
    </citation>
    <scope>NUCLEOTIDE SEQUENCE [LARGE SCALE GENOMIC DNA]</scope>
    <source>
        <strain evidence="1">FIL2</strain>
    </source>
</reference>
<dbReference type="Proteomes" id="UP000243499">
    <property type="component" value="Chromosome 9"/>
</dbReference>
<protein>
    <submittedName>
        <fullName evidence="1">Uncharacterized protein</fullName>
    </submittedName>
</protein>
<organism evidence="1">
    <name type="scientific">Panicum hallii</name>
    <dbReference type="NCBI Taxonomy" id="206008"/>
    <lineage>
        <taxon>Eukaryota</taxon>
        <taxon>Viridiplantae</taxon>
        <taxon>Streptophyta</taxon>
        <taxon>Embryophyta</taxon>
        <taxon>Tracheophyta</taxon>
        <taxon>Spermatophyta</taxon>
        <taxon>Magnoliopsida</taxon>
        <taxon>Liliopsida</taxon>
        <taxon>Poales</taxon>
        <taxon>Poaceae</taxon>
        <taxon>PACMAD clade</taxon>
        <taxon>Panicoideae</taxon>
        <taxon>Panicodae</taxon>
        <taxon>Paniceae</taxon>
        <taxon>Panicinae</taxon>
        <taxon>Panicum</taxon>
        <taxon>Panicum sect. Panicum</taxon>
    </lineage>
</organism>
<evidence type="ECO:0000313" key="1">
    <source>
        <dbReference type="EMBL" id="PVH31918.1"/>
    </source>
</evidence>
<dbReference type="Gramene" id="PVH31918">
    <property type="protein sequence ID" value="PVH31918"/>
    <property type="gene ID" value="PAHAL_9G261600"/>
</dbReference>
<proteinExistence type="predicted"/>
<sequence length="58" mass="6615">MLQILFSIYICAYYMQGCLLQCYLDNICVGMCDGVIHHIYVWMCAGLRSNILCAFLVA</sequence>
<name>A0A2T8I2L5_9POAL</name>
<accession>A0A2T8I2L5</accession>